<evidence type="ECO:0000313" key="4">
    <source>
        <dbReference type="EMBL" id="SVC77547.1"/>
    </source>
</evidence>
<feature type="non-terminal residue" evidence="4">
    <location>
        <position position="262"/>
    </location>
</feature>
<keyword evidence="2" id="KW-0732">Signal</keyword>
<feature type="domain" description="NodB homology" evidence="3">
    <location>
        <begin position="208"/>
        <end position="258"/>
    </location>
</feature>
<reference evidence="4" key="1">
    <citation type="submission" date="2018-05" db="EMBL/GenBank/DDBJ databases">
        <authorList>
            <person name="Lanie J.A."/>
            <person name="Ng W.-L."/>
            <person name="Kazmierczak K.M."/>
            <person name="Andrzejewski T.M."/>
            <person name="Davidsen T.M."/>
            <person name="Wayne K.J."/>
            <person name="Tettelin H."/>
            <person name="Glass J.I."/>
            <person name="Rusch D."/>
            <person name="Podicherti R."/>
            <person name="Tsui H.-C.T."/>
            <person name="Winkler M.E."/>
        </authorList>
    </citation>
    <scope>NUCLEOTIDE SEQUENCE</scope>
</reference>
<name>A0A382PXF8_9ZZZZ</name>
<evidence type="ECO:0000256" key="1">
    <source>
        <dbReference type="ARBA" id="ARBA00004613"/>
    </source>
</evidence>
<dbReference type="InterPro" id="IPR051398">
    <property type="entry name" value="Polysacch_Deacetylase"/>
</dbReference>
<accession>A0A382PXF8</accession>
<proteinExistence type="predicted"/>
<dbReference type="InterPro" id="IPR002509">
    <property type="entry name" value="NODB_dom"/>
</dbReference>
<dbReference type="PANTHER" id="PTHR34216">
    <property type="match status" value="1"/>
</dbReference>
<dbReference type="PANTHER" id="PTHR34216:SF3">
    <property type="entry name" value="POLY-BETA-1,6-N-ACETYL-D-GLUCOSAMINE N-DEACETYLASE"/>
    <property type="match status" value="1"/>
</dbReference>
<sequence>MARIGLRVNFSKILNFVFLAPFFWRRRSAFFVAIDYHYFTKGTPELEDLEVEREILDRQLAFFSREFEIINPKEFSFEYAFSNKREKFAILITIDDGDDSISENLDIFEKYNIPIIIFLPIGMCLPQNSLDGLRSRVFRSFFEVEEKIRDKLCGEANTFFHKVIGMDQLNLKKFLGELNKYKSNPDPISGRKFLSLEKQSNLINHPLVTLSSHTMSHPILSEISSDWARWEIEVAKIYIQKIGGDTRFFAYPYGFKTSYSEE</sequence>
<dbReference type="GO" id="GO:0005975">
    <property type="term" value="P:carbohydrate metabolic process"/>
    <property type="evidence" value="ECO:0007669"/>
    <property type="project" value="InterPro"/>
</dbReference>
<dbReference type="GO" id="GO:0016810">
    <property type="term" value="F:hydrolase activity, acting on carbon-nitrogen (but not peptide) bonds"/>
    <property type="evidence" value="ECO:0007669"/>
    <property type="project" value="InterPro"/>
</dbReference>
<dbReference type="AlphaFoldDB" id="A0A382PXF8"/>
<gene>
    <name evidence="4" type="ORF">METZ01_LOCUS330401</name>
</gene>
<dbReference type="EMBL" id="UINC01110200">
    <property type="protein sequence ID" value="SVC77547.1"/>
    <property type="molecule type" value="Genomic_DNA"/>
</dbReference>
<dbReference type="Pfam" id="PF01522">
    <property type="entry name" value="Polysacc_deac_1"/>
    <property type="match status" value="1"/>
</dbReference>
<organism evidence="4">
    <name type="scientific">marine metagenome</name>
    <dbReference type="NCBI Taxonomy" id="408172"/>
    <lineage>
        <taxon>unclassified sequences</taxon>
        <taxon>metagenomes</taxon>
        <taxon>ecological metagenomes</taxon>
    </lineage>
</organism>
<evidence type="ECO:0000259" key="3">
    <source>
        <dbReference type="Pfam" id="PF01522"/>
    </source>
</evidence>
<protein>
    <recommendedName>
        <fullName evidence="3">NodB homology domain-containing protein</fullName>
    </recommendedName>
</protein>
<dbReference type="Gene3D" id="3.20.20.370">
    <property type="entry name" value="Glycoside hydrolase/deacetylase"/>
    <property type="match status" value="1"/>
</dbReference>
<dbReference type="SUPFAM" id="SSF88713">
    <property type="entry name" value="Glycoside hydrolase/deacetylase"/>
    <property type="match status" value="1"/>
</dbReference>
<comment type="subcellular location">
    <subcellularLocation>
        <location evidence="1">Secreted</location>
    </subcellularLocation>
</comment>
<dbReference type="GO" id="GO:0005576">
    <property type="term" value="C:extracellular region"/>
    <property type="evidence" value="ECO:0007669"/>
    <property type="project" value="UniProtKB-SubCell"/>
</dbReference>
<dbReference type="InterPro" id="IPR011330">
    <property type="entry name" value="Glyco_hydro/deAcase_b/a-brl"/>
</dbReference>
<evidence type="ECO:0000256" key="2">
    <source>
        <dbReference type="ARBA" id="ARBA00022729"/>
    </source>
</evidence>